<dbReference type="InterPro" id="IPR036188">
    <property type="entry name" value="FAD/NAD-bd_sf"/>
</dbReference>
<dbReference type="Pfam" id="PF01266">
    <property type="entry name" value="DAO"/>
    <property type="match status" value="1"/>
</dbReference>
<reference evidence="3" key="1">
    <citation type="submission" date="2020-09" db="EMBL/GenBank/DDBJ databases">
        <authorList>
            <person name="Kim M.K."/>
        </authorList>
    </citation>
    <scope>NUCLEOTIDE SEQUENCE</scope>
    <source>
        <strain evidence="3">BT702</strain>
    </source>
</reference>
<keyword evidence="4" id="KW-1185">Reference proteome</keyword>
<feature type="domain" description="FAD dependent oxidoreductase" evidence="2">
    <location>
        <begin position="4"/>
        <end position="329"/>
    </location>
</feature>
<proteinExistence type="predicted"/>
<evidence type="ECO:0000313" key="4">
    <source>
        <dbReference type="Proteomes" id="UP000598820"/>
    </source>
</evidence>
<evidence type="ECO:0000256" key="1">
    <source>
        <dbReference type="ARBA" id="ARBA00023002"/>
    </source>
</evidence>
<dbReference type="Gene3D" id="3.50.50.60">
    <property type="entry name" value="FAD/NAD(P)-binding domain"/>
    <property type="match status" value="1"/>
</dbReference>
<dbReference type="SUPFAM" id="SSF51905">
    <property type="entry name" value="FAD/NAD(P)-binding domain"/>
    <property type="match status" value="1"/>
</dbReference>
<dbReference type="PANTHER" id="PTHR13847:SF289">
    <property type="entry name" value="GLYCINE OXIDASE"/>
    <property type="match status" value="1"/>
</dbReference>
<dbReference type="AlphaFoldDB" id="A0A926XZ45"/>
<comment type="caution">
    <text evidence="3">The sequence shown here is derived from an EMBL/GenBank/DDBJ whole genome shotgun (WGS) entry which is preliminary data.</text>
</comment>
<name>A0A926XZ45_9BACT</name>
<dbReference type="GO" id="GO:0016491">
    <property type="term" value="F:oxidoreductase activity"/>
    <property type="evidence" value="ECO:0007669"/>
    <property type="project" value="UniProtKB-KW"/>
</dbReference>
<evidence type="ECO:0000259" key="2">
    <source>
        <dbReference type="Pfam" id="PF01266"/>
    </source>
</evidence>
<dbReference type="RefSeq" id="WP_190886397.1">
    <property type="nucleotide sequence ID" value="NZ_JACWZY010000005.1"/>
</dbReference>
<accession>A0A926XZ45</accession>
<dbReference type="SUPFAM" id="SSF54373">
    <property type="entry name" value="FAD-linked reductases, C-terminal domain"/>
    <property type="match status" value="1"/>
</dbReference>
<dbReference type="Proteomes" id="UP000598820">
    <property type="component" value="Unassembled WGS sequence"/>
</dbReference>
<keyword evidence="1" id="KW-0560">Oxidoreductase</keyword>
<dbReference type="GO" id="GO:0005737">
    <property type="term" value="C:cytoplasm"/>
    <property type="evidence" value="ECO:0007669"/>
    <property type="project" value="TreeGrafter"/>
</dbReference>
<gene>
    <name evidence="3" type="ORF">IC229_07800</name>
</gene>
<dbReference type="InterPro" id="IPR006076">
    <property type="entry name" value="FAD-dep_OxRdtase"/>
</dbReference>
<sequence>MKADFLIVGQGVAGSVLAWTLDQRGCSVILADAPTLPSASAVAAGIVNPLTGRKLVRTWKANELFPFLHQFYTDIEDQLGVHFFQSKNIYRPFRSDIEKTTYQALAEAEDVRQYVSQEIDNQKYSDYIDNPFGGIEVTQAGWLDLVEFVRIIKGYFIKKNQYYEGVVKNKDLEISDSRIEWKGIEIGKVLFSDGVLARENPLLAWLPYNPVKGQILTALVDNYSISNIVNQGIFILPVRKGLVKLGATYSWHDLDWQTTDDGRAFLESKVRAVLKVPYEVVGQQAGIRPSTKDRRPFIGLHPEHPAVGIFGGMGTKGVSLAPYLAEQFARHLLDGEELNPEVNISRYISLLEGARNA</sequence>
<evidence type="ECO:0000313" key="3">
    <source>
        <dbReference type="EMBL" id="MBD2700533.1"/>
    </source>
</evidence>
<organism evidence="3 4">
    <name type="scientific">Spirosoma profusum</name>
    <dbReference type="NCBI Taxonomy" id="2771354"/>
    <lineage>
        <taxon>Bacteria</taxon>
        <taxon>Pseudomonadati</taxon>
        <taxon>Bacteroidota</taxon>
        <taxon>Cytophagia</taxon>
        <taxon>Cytophagales</taxon>
        <taxon>Cytophagaceae</taxon>
        <taxon>Spirosoma</taxon>
    </lineage>
</organism>
<dbReference type="EMBL" id="JACWZY010000005">
    <property type="protein sequence ID" value="MBD2700533.1"/>
    <property type="molecule type" value="Genomic_DNA"/>
</dbReference>
<dbReference type="PANTHER" id="PTHR13847">
    <property type="entry name" value="SARCOSINE DEHYDROGENASE-RELATED"/>
    <property type="match status" value="1"/>
</dbReference>
<dbReference type="Gene3D" id="3.30.9.10">
    <property type="entry name" value="D-Amino Acid Oxidase, subunit A, domain 2"/>
    <property type="match status" value="1"/>
</dbReference>
<protein>
    <submittedName>
        <fullName evidence="3">FAD-binding oxidoreductase</fullName>
    </submittedName>
</protein>